<name>A0A1H2RQ13_9FLAO</name>
<dbReference type="OrthoDB" id="1430565at2"/>
<dbReference type="RefSeq" id="WP_090295169.1">
    <property type="nucleotide sequence ID" value="NZ_FNKI01000002.1"/>
</dbReference>
<accession>A0A1H2RQ13</accession>
<sequence>MKVLLRLFAFFVFTFGYSQKTYVFDQLATYEVIHFKDSIQIKNRTFIDQDITYKKVYLTNSRDNSYLCILKELDNGLYLLDFKDYRGVTFNVSVSKSDFEASSFLTIACKLISSYINPYTEQQTKNYEFVQLKDTSINKTPYYRYKLTSNKSKRKKRLKLGEEFYLIDKNTTNQPPTLDFSTAYEEWKTTKEFQNGMLFEKHFIDYYGNLDSKERLLNIQKIKKEIRISTDCIITKYL</sequence>
<organism evidence="1 2">
    <name type="scientific">Flagellimonas zhangzhouensis</name>
    <dbReference type="NCBI Taxonomy" id="1073328"/>
    <lineage>
        <taxon>Bacteria</taxon>
        <taxon>Pseudomonadati</taxon>
        <taxon>Bacteroidota</taxon>
        <taxon>Flavobacteriia</taxon>
        <taxon>Flavobacteriales</taxon>
        <taxon>Flavobacteriaceae</taxon>
        <taxon>Flagellimonas</taxon>
    </lineage>
</organism>
<evidence type="ECO:0000313" key="2">
    <source>
        <dbReference type="Proteomes" id="UP000199592"/>
    </source>
</evidence>
<reference evidence="2" key="1">
    <citation type="submission" date="2016-10" db="EMBL/GenBank/DDBJ databases">
        <authorList>
            <person name="Varghese N."/>
            <person name="Submissions S."/>
        </authorList>
    </citation>
    <scope>NUCLEOTIDE SEQUENCE [LARGE SCALE GENOMIC DNA]</scope>
    <source>
        <strain evidence="2">DSM 25030</strain>
    </source>
</reference>
<dbReference type="Proteomes" id="UP000199592">
    <property type="component" value="Unassembled WGS sequence"/>
</dbReference>
<keyword evidence="2" id="KW-1185">Reference proteome</keyword>
<evidence type="ECO:0008006" key="3">
    <source>
        <dbReference type="Google" id="ProtNLM"/>
    </source>
</evidence>
<dbReference type="EMBL" id="FNMY01000001">
    <property type="protein sequence ID" value="SDW21427.1"/>
    <property type="molecule type" value="Genomic_DNA"/>
</dbReference>
<dbReference type="AlphaFoldDB" id="A0A1H2RQ13"/>
<protein>
    <recommendedName>
        <fullName evidence="3">GLPGLI family protein</fullName>
    </recommendedName>
</protein>
<evidence type="ECO:0000313" key="1">
    <source>
        <dbReference type="EMBL" id="SDW21427.1"/>
    </source>
</evidence>
<gene>
    <name evidence="1" type="ORF">SAMN04487892_0751</name>
</gene>
<proteinExistence type="predicted"/>